<accession>A0ABX2JGJ2</accession>
<evidence type="ECO:0000256" key="1">
    <source>
        <dbReference type="ARBA" id="ARBA00003565"/>
    </source>
</evidence>
<dbReference type="InterPro" id="IPR012336">
    <property type="entry name" value="Thioredoxin-like_fold"/>
</dbReference>
<dbReference type="SUPFAM" id="SSF52833">
    <property type="entry name" value="Thioredoxin-like"/>
    <property type="match status" value="1"/>
</dbReference>
<protein>
    <submittedName>
        <fullName evidence="8">DsbA family protein</fullName>
    </submittedName>
</protein>
<evidence type="ECO:0000256" key="2">
    <source>
        <dbReference type="ARBA" id="ARBA00005791"/>
    </source>
</evidence>
<dbReference type="Pfam" id="PF18312">
    <property type="entry name" value="ScsC_N"/>
    <property type="match status" value="1"/>
</dbReference>
<keyword evidence="3" id="KW-0732">Signal</keyword>
<gene>
    <name evidence="8" type="ORF">HRV97_01055</name>
</gene>
<comment type="similarity">
    <text evidence="2">Belongs to the thioredoxin family. DsbA subfamily.</text>
</comment>
<dbReference type="InterPro" id="IPR013766">
    <property type="entry name" value="Thioredoxin_domain"/>
</dbReference>
<reference evidence="8 9" key="1">
    <citation type="submission" date="2020-06" db="EMBL/GenBank/DDBJ databases">
        <title>Sphingomonas hominis sp. nov., a member of the Sphingomonas, isolated from the hair of a 22-year-old girl.</title>
        <authorList>
            <person name="Zhang D.-F."/>
            <person name="Cui X.-W."/>
        </authorList>
    </citation>
    <scope>NUCLEOTIDE SEQUENCE [LARGE SCALE GENOMIC DNA]</scope>
    <source>
        <strain evidence="8 9">HHU CXW</strain>
    </source>
</reference>
<dbReference type="Gene3D" id="3.40.30.10">
    <property type="entry name" value="Glutaredoxin"/>
    <property type="match status" value="1"/>
</dbReference>
<dbReference type="InterPro" id="IPR036249">
    <property type="entry name" value="Thioredoxin-like_sf"/>
</dbReference>
<evidence type="ECO:0000256" key="3">
    <source>
        <dbReference type="ARBA" id="ARBA00022729"/>
    </source>
</evidence>
<evidence type="ECO:0000313" key="9">
    <source>
        <dbReference type="Proteomes" id="UP000621447"/>
    </source>
</evidence>
<dbReference type="Proteomes" id="UP000621447">
    <property type="component" value="Unassembled WGS sequence"/>
</dbReference>
<dbReference type="RefSeq" id="WP_174191851.1">
    <property type="nucleotide sequence ID" value="NZ_JABULH010000001.1"/>
</dbReference>
<name>A0ABX2JGJ2_9SPHN</name>
<comment type="caution">
    <text evidence="8">The sequence shown here is derived from an EMBL/GenBank/DDBJ whole genome shotgun (WGS) entry which is preliminary data.</text>
</comment>
<evidence type="ECO:0000256" key="5">
    <source>
        <dbReference type="ARBA" id="ARBA00023157"/>
    </source>
</evidence>
<keyword evidence="6" id="KW-0676">Redox-active center</keyword>
<keyword evidence="9" id="KW-1185">Reference proteome</keyword>
<keyword evidence="4" id="KW-0560">Oxidoreductase</keyword>
<evidence type="ECO:0000313" key="8">
    <source>
        <dbReference type="EMBL" id="NTS63746.1"/>
    </source>
</evidence>
<dbReference type="EMBL" id="JABULH010000001">
    <property type="protein sequence ID" value="NTS63746.1"/>
    <property type="molecule type" value="Genomic_DNA"/>
</dbReference>
<dbReference type="Pfam" id="PF13462">
    <property type="entry name" value="Thioredoxin_4"/>
    <property type="match status" value="1"/>
</dbReference>
<comment type="function">
    <text evidence="1">May be required for disulfide bond formation in some proteins.</text>
</comment>
<feature type="domain" description="Thioredoxin" evidence="7">
    <location>
        <begin position="62"/>
        <end position="237"/>
    </location>
</feature>
<dbReference type="PROSITE" id="PS51352">
    <property type="entry name" value="THIOREDOXIN_2"/>
    <property type="match status" value="1"/>
</dbReference>
<dbReference type="InterPro" id="IPR041205">
    <property type="entry name" value="ScsC_N"/>
</dbReference>
<evidence type="ECO:0000256" key="6">
    <source>
        <dbReference type="ARBA" id="ARBA00023284"/>
    </source>
</evidence>
<proteinExistence type="inferred from homology"/>
<keyword evidence="5" id="KW-1015">Disulfide bond</keyword>
<dbReference type="PANTHER" id="PTHR13887:SF14">
    <property type="entry name" value="DISULFIDE BOND FORMATION PROTEIN D"/>
    <property type="match status" value="1"/>
</dbReference>
<evidence type="ECO:0000256" key="4">
    <source>
        <dbReference type="ARBA" id="ARBA00023002"/>
    </source>
</evidence>
<dbReference type="CDD" id="cd03023">
    <property type="entry name" value="DsbA_Com1_like"/>
    <property type="match status" value="1"/>
</dbReference>
<dbReference type="InterPro" id="IPR017937">
    <property type="entry name" value="Thioredoxin_CS"/>
</dbReference>
<dbReference type="PROSITE" id="PS00194">
    <property type="entry name" value="THIOREDOXIN_1"/>
    <property type="match status" value="1"/>
</dbReference>
<dbReference type="PANTHER" id="PTHR13887">
    <property type="entry name" value="GLUTATHIONE S-TRANSFERASE KAPPA"/>
    <property type="match status" value="1"/>
</dbReference>
<sequence>MNRGVLLGMVALGAVCGAGGMFLADRVAPGELGGVDKAKVERVVRDYVLANPELIPQAMQKLQERDSAKAVAASRGAIEQPYAGAWIGNPKGDVTLVEYYDYNCGYCRAILPTLQKLVDQDPQLRIVFKELPVLSDQSRVAARAALAAAQQNRFKPFHDALYAAGPVSDATIAAAGRTTGVNLAAIPRDADATIRQNLDVAAKLGITGTPSWVVGDQVMTGALPIDQLQAAIARARATG</sequence>
<evidence type="ECO:0000259" key="7">
    <source>
        <dbReference type="PROSITE" id="PS51352"/>
    </source>
</evidence>
<organism evidence="8 9">
    <name type="scientific">Sphingomonas hominis</name>
    <dbReference type="NCBI Taxonomy" id="2741495"/>
    <lineage>
        <taxon>Bacteria</taxon>
        <taxon>Pseudomonadati</taxon>
        <taxon>Pseudomonadota</taxon>
        <taxon>Alphaproteobacteria</taxon>
        <taxon>Sphingomonadales</taxon>
        <taxon>Sphingomonadaceae</taxon>
        <taxon>Sphingomonas</taxon>
    </lineage>
</organism>